<gene>
    <name evidence="1" type="ORF">Nepgr_006558</name>
</gene>
<accession>A0AAD3S5E0</accession>
<organism evidence="1 2">
    <name type="scientific">Nepenthes gracilis</name>
    <name type="common">Slender pitcher plant</name>
    <dbReference type="NCBI Taxonomy" id="150966"/>
    <lineage>
        <taxon>Eukaryota</taxon>
        <taxon>Viridiplantae</taxon>
        <taxon>Streptophyta</taxon>
        <taxon>Embryophyta</taxon>
        <taxon>Tracheophyta</taxon>
        <taxon>Spermatophyta</taxon>
        <taxon>Magnoliopsida</taxon>
        <taxon>eudicotyledons</taxon>
        <taxon>Gunneridae</taxon>
        <taxon>Pentapetalae</taxon>
        <taxon>Caryophyllales</taxon>
        <taxon>Nepenthaceae</taxon>
        <taxon>Nepenthes</taxon>
    </lineage>
</organism>
<name>A0AAD3S5E0_NEPGR</name>
<sequence>MDAPGCVFPYGKFLDKWAWWMPSPLAENRLVGSLCPTSAWVLSPDWLTWDCFGLPQLSCLRWFTADSTAPLSPGNRRLIDEELPQLDIAVLYQVLNLFSSKPGSLALEWYSLPVGSWNASTSICNHLMVADDGLGLLEWLMSSVL</sequence>
<comment type="caution">
    <text evidence="1">The sequence shown here is derived from an EMBL/GenBank/DDBJ whole genome shotgun (WGS) entry which is preliminary data.</text>
</comment>
<proteinExistence type="predicted"/>
<dbReference type="AlphaFoldDB" id="A0AAD3S5E0"/>
<evidence type="ECO:0000313" key="2">
    <source>
        <dbReference type="Proteomes" id="UP001279734"/>
    </source>
</evidence>
<reference evidence="1" key="1">
    <citation type="submission" date="2023-05" db="EMBL/GenBank/DDBJ databases">
        <title>Nepenthes gracilis genome sequencing.</title>
        <authorList>
            <person name="Fukushima K."/>
        </authorList>
    </citation>
    <scope>NUCLEOTIDE SEQUENCE</scope>
    <source>
        <strain evidence="1">SING2019-196</strain>
    </source>
</reference>
<dbReference type="Proteomes" id="UP001279734">
    <property type="component" value="Unassembled WGS sequence"/>
</dbReference>
<evidence type="ECO:0000313" key="1">
    <source>
        <dbReference type="EMBL" id="GMH04718.1"/>
    </source>
</evidence>
<protein>
    <submittedName>
        <fullName evidence="1">Uncharacterized protein</fullName>
    </submittedName>
</protein>
<keyword evidence="2" id="KW-1185">Reference proteome</keyword>
<dbReference type="EMBL" id="BSYO01000005">
    <property type="protein sequence ID" value="GMH04718.1"/>
    <property type="molecule type" value="Genomic_DNA"/>
</dbReference>